<protein>
    <submittedName>
        <fullName evidence="2">Uncharacterized protein</fullName>
    </submittedName>
</protein>
<dbReference type="HOGENOM" id="CLU_004591_5_2_1"/>
<dbReference type="OrthoDB" id="2246127at2759"/>
<reference evidence="3" key="2">
    <citation type="journal article" date="2011" name="Proc. Natl. Acad. Sci. U.S.A.">
        <title>Obligate biotrophy features unraveled by the genomic analysis of rust fungi.</title>
        <authorList>
            <person name="Duplessis S."/>
            <person name="Cuomo C.A."/>
            <person name="Lin Y.-C."/>
            <person name="Aerts A."/>
            <person name="Tisserant E."/>
            <person name="Veneault-Fourrey C."/>
            <person name="Joly D.L."/>
            <person name="Hacquard S."/>
            <person name="Amselem J."/>
            <person name="Cantarel B.L."/>
            <person name="Chiu R."/>
            <person name="Coutinho P.M."/>
            <person name="Feau N."/>
            <person name="Field M."/>
            <person name="Frey P."/>
            <person name="Gelhaye E."/>
            <person name="Goldberg J."/>
            <person name="Grabherr M.G."/>
            <person name="Kodira C.D."/>
            <person name="Kohler A."/>
            <person name="Kuees U."/>
            <person name="Lindquist E.A."/>
            <person name="Lucas S.M."/>
            <person name="Mago R."/>
            <person name="Mauceli E."/>
            <person name="Morin E."/>
            <person name="Murat C."/>
            <person name="Pangilinan J.L."/>
            <person name="Park R."/>
            <person name="Pearson M."/>
            <person name="Quesneville H."/>
            <person name="Rouhier N."/>
            <person name="Sakthikumar S."/>
            <person name="Salamov A.A."/>
            <person name="Schmutz J."/>
            <person name="Selles B."/>
            <person name="Shapiro H."/>
            <person name="Tanguay P."/>
            <person name="Tuskan G.A."/>
            <person name="Henrissat B."/>
            <person name="Van de Peer Y."/>
            <person name="Rouze P."/>
            <person name="Ellis J.G."/>
            <person name="Dodds P.N."/>
            <person name="Schein J.E."/>
            <person name="Zhong S."/>
            <person name="Hamelin R.C."/>
            <person name="Grigoriev I.V."/>
            <person name="Szabo L.J."/>
            <person name="Martin F."/>
        </authorList>
    </citation>
    <scope>NUCLEOTIDE SEQUENCE [LARGE SCALE GENOMIC DNA]</scope>
    <source>
        <strain evidence="3">CRL 75-36-700-3 / race SCCL</strain>
    </source>
</reference>
<dbReference type="Proteomes" id="UP000008783">
    <property type="component" value="Unassembled WGS sequence"/>
</dbReference>
<reference key="1">
    <citation type="submission" date="2007-01" db="EMBL/GenBank/DDBJ databases">
        <title>The Genome Sequence of Puccinia graminis f. sp. tritici Strain CRL 75-36-700-3.</title>
        <authorList>
            <consortium name="The Broad Institute Genome Sequencing Platform"/>
            <person name="Birren B."/>
            <person name="Lander E."/>
            <person name="Galagan J."/>
            <person name="Nusbaum C."/>
            <person name="Devon K."/>
            <person name="Cuomo C."/>
            <person name="Jaffe D."/>
            <person name="Butler J."/>
            <person name="Alvarez P."/>
            <person name="Gnerre S."/>
            <person name="Grabherr M."/>
            <person name="Mauceli E."/>
            <person name="Brockman W."/>
            <person name="Young S."/>
            <person name="LaButti K."/>
            <person name="Sykes S."/>
            <person name="DeCaprio D."/>
            <person name="Crawford M."/>
            <person name="Koehrsen M."/>
            <person name="Engels R."/>
            <person name="Montgomery P."/>
            <person name="Pearson M."/>
            <person name="Howarth C."/>
            <person name="Larson L."/>
            <person name="White J."/>
            <person name="Zeng Q."/>
            <person name="Kodira C."/>
            <person name="Yandava C."/>
            <person name="Alvarado L."/>
            <person name="O'Leary S."/>
            <person name="Szabo L."/>
            <person name="Dean R."/>
            <person name="Schein J."/>
        </authorList>
    </citation>
    <scope>NUCLEOTIDE SEQUENCE</scope>
    <source>
        <strain>CRL 75-36-700-3</strain>
    </source>
</reference>
<evidence type="ECO:0000256" key="1">
    <source>
        <dbReference type="SAM" id="MobiDB-lite"/>
    </source>
</evidence>
<dbReference type="PANTHER" id="PTHR31912:SF34">
    <property type="entry name" value="NOTOCHORD-RELATED PROTEIN"/>
    <property type="match status" value="1"/>
</dbReference>
<dbReference type="RefSeq" id="XP_003325589.2">
    <property type="nucleotide sequence ID" value="XM_003325541.2"/>
</dbReference>
<dbReference type="eggNOG" id="ENOG502SBYH">
    <property type="taxonomic scope" value="Eukaryota"/>
</dbReference>
<name>E3K9Z1_PUCGT</name>
<dbReference type="PANTHER" id="PTHR31912">
    <property type="entry name" value="IP13529P"/>
    <property type="match status" value="1"/>
</dbReference>
<accession>E3K9Z1</accession>
<dbReference type="InParanoid" id="E3K9Z1"/>
<organism evidence="2 3">
    <name type="scientific">Puccinia graminis f. sp. tritici (strain CRL 75-36-700-3 / race SCCL)</name>
    <name type="common">Black stem rust fungus</name>
    <dbReference type="NCBI Taxonomy" id="418459"/>
    <lineage>
        <taxon>Eukaryota</taxon>
        <taxon>Fungi</taxon>
        <taxon>Dikarya</taxon>
        <taxon>Basidiomycota</taxon>
        <taxon>Pucciniomycotina</taxon>
        <taxon>Pucciniomycetes</taxon>
        <taxon>Pucciniales</taxon>
        <taxon>Pucciniaceae</taxon>
        <taxon>Puccinia</taxon>
    </lineage>
</organism>
<sequence length="721" mass="81538">MTFWTIPEGLEHPGSQLVSWRFHQMLPRCQHSNKPLGDPQTTLANEAKAAGLPVDRSSLDHELLSHRLITIYCLWPKSGLNDTTLINLNPVLLILSAVEGPLPHYHLPLNNRWAVDVILSLCWIQVTVWRLDSAAPTASYSCMVCRSRPMVEKSVHKHMRYDKHLTALSAFYAARAASTLSPRLTVVNSPIGDTSDDQLESNIPEVYEDAQTTAAWCRWEGLDNEPNVTAGTKDLDGSEEELEFSTDSCADSTRRGYLSDSELSAYDSNNEVDNEEWDLPNSPSAAEQHGSYAASHDEEPGGHRRYRPAANPWWPYKNKEYLVASLLIGYTHHIVSRSLYAHIRLLFKFYDIILPDWTTIRREKKKTRTLLDLEVLPSVSVFSTPTYRLSLPRILAQEVSNPQVSPVIDYYPQQANGRNIYKLSQSAKWLSDLEPTCRAPMYRLSGVDWYLYEPAVGDGNQLRMTIPAGIPFGCERLKTVKVSEFDYNYSEITDAEGQLLATRCRESIFELGEHQTTWHHLPNPWRAKANGRVIRHLPINLYSDDTSGNQSKRWNKHISYYFTLSGLPPSWTNQNYNCHFLTTSNIAGAMELAEPIVADLQMLALEGYPAFDCTLQEEVLVVLNIMCFLGDSPMHAEITSTPNPGNSLHPCRACALSAASVKAKATLDYVRFFFMIGPTGSWVRHPPRLWEQIKTRCSEVWTMAKKPRTKTAVVVVKNVKN</sequence>
<dbReference type="KEGG" id="pgr:PGTG_07422"/>
<gene>
    <name evidence="2" type="ORF">PGTG_07422</name>
</gene>
<feature type="region of interest" description="Disordered" evidence="1">
    <location>
        <begin position="271"/>
        <end position="304"/>
    </location>
</feature>
<proteinExistence type="predicted"/>
<dbReference type="EMBL" id="DS178277">
    <property type="protein sequence ID" value="EFP81170.2"/>
    <property type="molecule type" value="Genomic_DNA"/>
</dbReference>
<keyword evidence="3" id="KW-1185">Reference proteome</keyword>
<evidence type="ECO:0000313" key="3">
    <source>
        <dbReference type="Proteomes" id="UP000008783"/>
    </source>
</evidence>
<dbReference type="AlphaFoldDB" id="E3K9Z1"/>
<dbReference type="VEuPathDB" id="FungiDB:PGTG_07422"/>
<dbReference type="GeneID" id="10536574"/>
<evidence type="ECO:0000313" key="2">
    <source>
        <dbReference type="EMBL" id="EFP81170.2"/>
    </source>
</evidence>